<organism evidence="1 2">
    <name type="scientific">Camellia lanceoleosa</name>
    <dbReference type="NCBI Taxonomy" id="1840588"/>
    <lineage>
        <taxon>Eukaryota</taxon>
        <taxon>Viridiplantae</taxon>
        <taxon>Streptophyta</taxon>
        <taxon>Embryophyta</taxon>
        <taxon>Tracheophyta</taxon>
        <taxon>Spermatophyta</taxon>
        <taxon>Magnoliopsida</taxon>
        <taxon>eudicotyledons</taxon>
        <taxon>Gunneridae</taxon>
        <taxon>Pentapetalae</taxon>
        <taxon>asterids</taxon>
        <taxon>Ericales</taxon>
        <taxon>Theaceae</taxon>
        <taxon>Camellia</taxon>
    </lineage>
</organism>
<accession>A0ACC0J154</accession>
<dbReference type="EMBL" id="CM045758">
    <property type="protein sequence ID" value="KAI8031473.1"/>
    <property type="molecule type" value="Genomic_DNA"/>
</dbReference>
<reference evidence="1 2" key="1">
    <citation type="journal article" date="2022" name="Plant J.">
        <title>Chromosome-level genome of Camellia lanceoleosa provides a valuable resource for understanding genome evolution and self-incompatibility.</title>
        <authorList>
            <person name="Gong W."/>
            <person name="Xiao S."/>
            <person name="Wang L."/>
            <person name="Liao Z."/>
            <person name="Chang Y."/>
            <person name="Mo W."/>
            <person name="Hu G."/>
            <person name="Li W."/>
            <person name="Zhao G."/>
            <person name="Zhu H."/>
            <person name="Hu X."/>
            <person name="Ji K."/>
            <person name="Xiang X."/>
            <person name="Song Q."/>
            <person name="Yuan D."/>
            <person name="Jin S."/>
            <person name="Zhang L."/>
        </authorList>
    </citation>
    <scope>NUCLEOTIDE SEQUENCE [LARGE SCALE GENOMIC DNA]</scope>
    <source>
        <strain evidence="1">SQ_2022a</strain>
    </source>
</reference>
<dbReference type="Proteomes" id="UP001060215">
    <property type="component" value="Chromosome 1"/>
</dbReference>
<gene>
    <name evidence="1" type="ORF">LOK49_LG01G04117</name>
</gene>
<proteinExistence type="predicted"/>
<sequence>MSSIITGLFNNTYPFISMVNMCPVLSTPVDWKETPEAHVFMVELPGLKKEDVKVDVDDGVLQISGERNVGEEDEKNGKWHRVERFRGKFCRRFKLPENAKADEVKASMENGVLIVSVAKQEVKKPEKKVIEIEEIKG</sequence>
<evidence type="ECO:0000313" key="2">
    <source>
        <dbReference type="Proteomes" id="UP001060215"/>
    </source>
</evidence>
<keyword evidence="2" id="KW-1185">Reference proteome</keyword>
<name>A0ACC0J154_9ERIC</name>
<evidence type="ECO:0000313" key="1">
    <source>
        <dbReference type="EMBL" id="KAI8031473.1"/>
    </source>
</evidence>
<protein>
    <submittedName>
        <fullName evidence="1">Uncharacterized protein</fullName>
    </submittedName>
</protein>
<comment type="caution">
    <text evidence="1">The sequence shown here is derived from an EMBL/GenBank/DDBJ whole genome shotgun (WGS) entry which is preliminary data.</text>
</comment>